<dbReference type="Pfam" id="PF05013">
    <property type="entry name" value="FGase"/>
    <property type="match status" value="1"/>
</dbReference>
<keyword evidence="2" id="KW-1185">Reference proteome</keyword>
<dbReference type="InterPro" id="IPR007709">
    <property type="entry name" value="N-FG_amidohydro"/>
</dbReference>
<evidence type="ECO:0000313" key="1">
    <source>
        <dbReference type="EMBL" id="TMM30519.1"/>
    </source>
</evidence>
<dbReference type="SUPFAM" id="SSF53187">
    <property type="entry name" value="Zn-dependent exopeptidases"/>
    <property type="match status" value="1"/>
</dbReference>
<name>A0A5S3NA95_9FLAO</name>
<comment type="caution">
    <text evidence="1">The sequence shown here is derived from an EMBL/GenBank/DDBJ whole genome shotgun (WGS) entry which is preliminary data.</text>
</comment>
<proteinExistence type="predicted"/>
<dbReference type="AlphaFoldDB" id="A0A5S3NA95"/>
<dbReference type="Gene3D" id="3.40.630.40">
    <property type="entry name" value="Zn-dependent exopeptidases"/>
    <property type="match status" value="1"/>
</dbReference>
<dbReference type="EMBL" id="VANR01000003">
    <property type="protein sequence ID" value="TMM30519.1"/>
    <property type="molecule type" value="Genomic_DNA"/>
</dbReference>
<reference evidence="1 2" key="1">
    <citation type="submission" date="2019-05" db="EMBL/GenBank/DDBJ databases">
        <title>Polaribacter aestuariivivens sp. nov., isolated from a tidal flat.</title>
        <authorList>
            <person name="Yoon J.-H."/>
        </authorList>
    </citation>
    <scope>NUCLEOTIDE SEQUENCE [LARGE SCALE GENOMIC DNA]</scope>
    <source>
        <strain evidence="1 2">DBTF-3</strain>
    </source>
</reference>
<keyword evidence="1" id="KW-0378">Hydrolase</keyword>
<evidence type="ECO:0000313" key="2">
    <source>
        <dbReference type="Proteomes" id="UP000307140"/>
    </source>
</evidence>
<accession>A0A5S3NA95</accession>
<dbReference type="OrthoDB" id="9815326at2"/>
<dbReference type="Proteomes" id="UP000307140">
    <property type="component" value="Unassembled WGS sequence"/>
</dbReference>
<gene>
    <name evidence="1" type="ORF">FDT66_07080</name>
</gene>
<dbReference type="RefSeq" id="WP_138535469.1">
    <property type="nucleotide sequence ID" value="NZ_VANR01000003.1"/>
</dbReference>
<sequence>MKLLLSCEHGGNKIPANLQYIFKNDEAVLETHRGFDLGALDVFNHLKPLANTFFFSEESRLLIELNRSLHHKNLFSEFSKSLSKTEKDHLILNYKIYRNSVETEIRKSIENNETVLHLSVHSFTPILHSIKRNCDIGLLYDSKKKAEKEFCQQFKSEILAIDTSVNVRYNYPYLGKADGFTTYLRKQFPTNYIGVELEVNQQFSKNNKMEKSVKYLLYKSLENLI</sequence>
<dbReference type="GO" id="GO:0016787">
    <property type="term" value="F:hydrolase activity"/>
    <property type="evidence" value="ECO:0007669"/>
    <property type="project" value="UniProtKB-KW"/>
</dbReference>
<protein>
    <submittedName>
        <fullName evidence="1">N-formylglutamate amidohydrolase</fullName>
    </submittedName>
</protein>
<organism evidence="1 2">
    <name type="scientific">Polaribacter aestuariivivens</name>
    <dbReference type="NCBI Taxonomy" id="2304626"/>
    <lineage>
        <taxon>Bacteria</taxon>
        <taxon>Pseudomonadati</taxon>
        <taxon>Bacteroidota</taxon>
        <taxon>Flavobacteriia</taxon>
        <taxon>Flavobacteriales</taxon>
        <taxon>Flavobacteriaceae</taxon>
    </lineage>
</organism>